<keyword evidence="2 3" id="KW-0808">Transferase</keyword>
<reference evidence="3" key="1">
    <citation type="submission" date="2017-02" db="EMBL/GenBank/DDBJ databases">
        <title>Delving into the versatile metabolic prowess of the omnipresent phylum Bacteroidetes.</title>
        <authorList>
            <person name="Nobu M.K."/>
            <person name="Mei R."/>
            <person name="Narihiro T."/>
            <person name="Kuroda K."/>
            <person name="Liu W.-T."/>
        </authorList>
    </citation>
    <scope>NUCLEOTIDE SEQUENCE</scope>
    <source>
        <strain evidence="3">ADurb.Bin417</strain>
    </source>
</reference>
<dbReference type="GO" id="GO:0003676">
    <property type="term" value="F:nucleic acid binding"/>
    <property type="evidence" value="ECO:0007669"/>
    <property type="project" value="InterPro"/>
</dbReference>
<dbReference type="PROSITE" id="PS00092">
    <property type="entry name" value="N6_MTASE"/>
    <property type="match status" value="1"/>
</dbReference>
<dbReference type="Gene3D" id="3.40.50.150">
    <property type="entry name" value="Vaccinia Virus protein VP39"/>
    <property type="match status" value="1"/>
</dbReference>
<dbReference type="CDD" id="cd02440">
    <property type="entry name" value="AdoMet_MTases"/>
    <property type="match status" value="1"/>
</dbReference>
<organism evidence="3">
    <name type="scientific">candidate division TA06 bacterium ADurb.Bin417</name>
    <dbReference type="NCBI Taxonomy" id="1852828"/>
    <lineage>
        <taxon>Bacteria</taxon>
        <taxon>Bacteria division TA06</taxon>
    </lineage>
</organism>
<dbReference type="InterPro" id="IPR004398">
    <property type="entry name" value="RNA_MeTrfase_RsmD"/>
</dbReference>
<dbReference type="EC" id="2.1.1.171" evidence="3"/>
<gene>
    <name evidence="3" type="primary">rsmD</name>
    <name evidence="3" type="ORF">BWY73_00447</name>
</gene>
<evidence type="ECO:0000256" key="1">
    <source>
        <dbReference type="ARBA" id="ARBA00022603"/>
    </source>
</evidence>
<evidence type="ECO:0000256" key="2">
    <source>
        <dbReference type="ARBA" id="ARBA00022679"/>
    </source>
</evidence>
<comment type="caution">
    <text evidence="3">The sequence shown here is derived from an EMBL/GenBank/DDBJ whole genome shotgun (WGS) entry which is preliminary data.</text>
</comment>
<dbReference type="InterPro" id="IPR002052">
    <property type="entry name" value="DNA_methylase_N6_adenine_CS"/>
</dbReference>
<dbReference type="AlphaFoldDB" id="A0A1V5MIZ0"/>
<dbReference type="PANTHER" id="PTHR43542:SF1">
    <property type="entry name" value="METHYLTRANSFERASE"/>
    <property type="match status" value="1"/>
</dbReference>
<dbReference type="PANTHER" id="PTHR43542">
    <property type="entry name" value="METHYLTRANSFERASE"/>
    <property type="match status" value="1"/>
</dbReference>
<dbReference type="EMBL" id="MWAK01000039">
    <property type="protein sequence ID" value="OPZ93198.1"/>
    <property type="molecule type" value="Genomic_DNA"/>
</dbReference>
<name>A0A1V5MIZ0_UNCT6</name>
<evidence type="ECO:0000313" key="3">
    <source>
        <dbReference type="EMBL" id="OPZ93198.1"/>
    </source>
</evidence>
<protein>
    <submittedName>
        <fullName evidence="3">Ribosomal RNA small subunit methyltransferase D</fullName>
        <ecNumber evidence="3">2.1.1.171</ecNumber>
    </submittedName>
</protein>
<dbReference type="GO" id="GO:0052913">
    <property type="term" value="F:16S rRNA (guanine(966)-N(2))-methyltransferase activity"/>
    <property type="evidence" value="ECO:0007669"/>
    <property type="project" value="UniProtKB-EC"/>
</dbReference>
<dbReference type="PIRSF" id="PIRSF004553">
    <property type="entry name" value="CHP00095"/>
    <property type="match status" value="1"/>
</dbReference>
<sequence length="200" mass="22328">MYILAGRFKGRRLSVPANRILRPTTGLLRKALFDLLAPKLDGTAFLDLYAGVGSVGLEALSRGAGRITLVEGNPRVGECLRENIRILLEASHRDGGEPIAPDRVDFWPRPVEKSLARLAEAGYRYRFIFADPPYRTDPKEFGALFLSIKNLPLLEEGGLFILQHDRHLLKDPRFQKTLATEAAPPESRHYGASTLTLFYA</sequence>
<dbReference type="InterPro" id="IPR029063">
    <property type="entry name" value="SAM-dependent_MTases_sf"/>
</dbReference>
<dbReference type="SUPFAM" id="SSF53335">
    <property type="entry name" value="S-adenosyl-L-methionine-dependent methyltransferases"/>
    <property type="match status" value="1"/>
</dbReference>
<keyword evidence="1 3" id="KW-0489">Methyltransferase</keyword>
<dbReference type="Pfam" id="PF03602">
    <property type="entry name" value="Cons_hypoth95"/>
    <property type="match status" value="1"/>
</dbReference>
<dbReference type="Proteomes" id="UP000485484">
    <property type="component" value="Unassembled WGS sequence"/>
</dbReference>
<accession>A0A1V5MIZ0</accession>
<proteinExistence type="predicted"/>